<dbReference type="EC" id="2.7.11.1" evidence="1"/>
<dbReference type="STRING" id="100787.A0A0G4MRL2"/>
<dbReference type="Gene3D" id="3.30.200.20">
    <property type="entry name" value="Phosphorylase Kinase, domain 1"/>
    <property type="match status" value="1"/>
</dbReference>
<accession>A0A0G4MRL2</accession>
<evidence type="ECO:0000256" key="2">
    <source>
        <dbReference type="ARBA" id="ARBA00022527"/>
    </source>
</evidence>
<evidence type="ECO:0000256" key="9">
    <source>
        <dbReference type="SAM" id="MobiDB-lite"/>
    </source>
</evidence>
<dbReference type="GO" id="GO:0005634">
    <property type="term" value="C:nucleus"/>
    <property type="evidence" value="ECO:0007669"/>
    <property type="project" value="TreeGrafter"/>
</dbReference>
<keyword evidence="5" id="KW-0418">Kinase</keyword>
<feature type="domain" description="AGC-kinase C-terminal" evidence="11">
    <location>
        <begin position="127"/>
        <end position="193"/>
    </location>
</feature>
<keyword evidence="3" id="KW-0808">Transferase</keyword>
<dbReference type="PANTHER" id="PTHR24356:SF1">
    <property type="entry name" value="SERINE_THREONINE-PROTEIN KINASE GREATWALL"/>
    <property type="match status" value="1"/>
</dbReference>
<dbReference type="GO" id="GO:0005524">
    <property type="term" value="F:ATP binding"/>
    <property type="evidence" value="ECO:0007669"/>
    <property type="project" value="UniProtKB-KW"/>
</dbReference>
<dbReference type="PANTHER" id="PTHR24356">
    <property type="entry name" value="SERINE/THREONINE-PROTEIN KINASE"/>
    <property type="match status" value="1"/>
</dbReference>
<evidence type="ECO:0000256" key="5">
    <source>
        <dbReference type="ARBA" id="ARBA00022777"/>
    </source>
</evidence>
<dbReference type="SMART" id="SM00220">
    <property type="entry name" value="S_TKc"/>
    <property type="match status" value="1"/>
</dbReference>
<proteinExistence type="predicted"/>
<sequence>MMPPPMALFDPEDTNRRFVGTPDYLAPETINGEKQDETSDWWSVGCIMFEFMYGFPPFHAGEAEHVFENILARKIQWPDETECEISDEAKDLINKLLCMEPSKRLGSNLEDKFQSGGEEIRSHPWFNGINWDTLVEDEAQFVPQTEDPEDTEYFDARGAVLQSFAEEMEDQTSPPSSAAGSDYPDRPHDALSRGVYWADLPLRQRIAFVTKVDREEAASELKATGQMMKKDPLSPVGWYFRPTFLDP</sequence>
<dbReference type="Proteomes" id="UP000044602">
    <property type="component" value="Unassembled WGS sequence"/>
</dbReference>
<feature type="region of interest" description="Disordered" evidence="9">
    <location>
        <begin position="166"/>
        <end position="185"/>
    </location>
</feature>
<dbReference type="InterPro" id="IPR050236">
    <property type="entry name" value="Ser_Thr_kinase_AGC"/>
</dbReference>
<dbReference type="InterPro" id="IPR000719">
    <property type="entry name" value="Prot_kinase_dom"/>
</dbReference>
<evidence type="ECO:0000256" key="6">
    <source>
        <dbReference type="ARBA" id="ARBA00022840"/>
    </source>
</evidence>
<keyword evidence="4" id="KW-0547">Nucleotide-binding</keyword>
<dbReference type="AlphaFoldDB" id="A0A0G4MRL2"/>
<dbReference type="SUPFAM" id="SSF56112">
    <property type="entry name" value="Protein kinase-like (PK-like)"/>
    <property type="match status" value="1"/>
</dbReference>
<dbReference type="GO" id="GO:0035556">
    <property type="term" value="P:intracellular signal transduction"/>
    <property type="evidence" value="ECO:0007669"/>
    <property type="project" value="TreeGrafter"/>
</dbReference>
<keyword evidence="2" id="KW-0723">Serine/threonine-protein kinase</keyword>
<dbReference type="GO" id="GO:0004674">
    <property type="term" value="F:protein serine/threonine kinase activity"/>
    <property type="evidence" value="ECO:0007669"/>
    <property type="project" value="UniProtKB-KW"/>
</dbReference>
<dbReference type="PROSITE" id="PS51285">
    <property type="entry name" value="AGC_KINASE_CTER"/>
    <property type="match status" value="1"/>
</dbReference>
<dbReference type="InterPro" id="IPR000961">
    <property type="entry name" value="AGC-kinase_C"/>
</dbReference>
<gene>
    <name evidence="12" type="ORF">BN1708_016554</name>
</gene>
<dbReference type="PROSITE" id="PS50011">
    <property type="entry name" value="PROTEIN_KINASE_DOM"/>
    <property type="match status" value="1"/>
</dbReference>
<feature type="non-terminal residue" evidence="12">
    <location>
        <position position="247"/>
    </location>
</feature>
<name>A0A0G4MRL2_VERLO</name>
<dbReference type="FunFam" id="1.10.510.10:FF:000340">
    <property type="entry name" value="Serine threonine protein kinase"/>
    <property type="match status" value="1"/>
</dbReference>
<evidence type="ECO:0000256" key="4">
    <source>
        <dbReference type="ARBA" id="ARBA00022741"/>
    </source>
</evidence>
<dbReference type="InterPro" id="IPR011009">
    <property type="entry name" value="Kinase-like_dom_sf"/>
</dbReference>
<evidence type="ECO:0000313" key="12">
    <source>
        <dbReference type="EMBL" id="CRK36819.1"/>
    </source>
</evidence>
<organism evidence="12 13">
    <name type="scientific">Verticillium longisporum</name>
    <name type="common">Verticillium dahliae var. longisporum</name>
    <dbReference type="NCBI Taxonomy" id="100787"/>
    <lineage>
        <taxon>Eukaryota</taxon>
        <taxon>Fungi</taxon>
        <taxon>Dikarya</taxon>
        <taxon>Ascomycota</taxon>
        <taxon>Pezizomycotina</taxon>
        <taxon>Sordariomycetes</taxon>
        <taxon>Hypocreomycetidae</taxon>
        <taxon>Glomerellales</taxon>
        <taxon>Plectosphaerellaceae</taxon>
        <taxon>Verticillium</taxon>
    </lineage>
</organism>
<evidence type="ECO:0000256" key="7">
    <source>
        <dbReference type="ARBA" id="ARBA00047899"/>
    </source>
</evidence>
<dbReference type="GO" id="GO:0005737">
    <property type="term" value="C:cytoplasm"/>
    <property type="evidence" value="ECO:0007669"/>
    <property type="project" value="TreeGrafter"/>
</dbReference>
<keyword evidence="6" id="KW-0067">ATP-binding</keyword>
<evidence type="ECO:0000256" key="8">
    <source>
        <dbReference type="ARBA" id="ARBA00048679"/>
    </source>
</evidence>
<reference evidence="12 13" key="1">
    <citation type="submission" date="2015-05" db="EMBL/GenBank/DDBJ databases">
        <authorList>
            <person name="Wang D.B."/>
            <person name="Wang M."/>
        </authorList>
    </citation>
    <scope>NUCLEOTIDE SEQUENCE [LARGE SCALE GENOMIC DNA]</scope>
    <source>
        <strain evidence="12">VL1</strain>
    </source>
</reference>
<evidence type="ECO:0000313" key="13">
    <source>
        <dbReference type="Proteomes" id="UP000044602"/>
    </source>
</evidence>
<dbReference type="EMBL" id="CVQH01024372">
    <property type="protein sequence ID" value="CRK36819.1"/>
    <property type="molecule type" value="Genomic_DNA"/>
</dbReference>
<evidence type="ECO:0000256" key="1">
    <source>
        <dbReference type="ARBA" id="ARBA00012513"/>
    </source>
</evidence>
<evidence type="ECO:0000259" key="10">
    <source>
        <dbReference type="PROSITE" id="PS50011"/>
    </source>
</evidence>
<dbReference type="Gene3D" id="1.10.510.10">
    <property type="entry name" value="Transferase(Phosphotransferase) domain 1"/>
    <property type="match status" value="1"/>
</dbReference>
<keyword evidence="13" id="KW-1185">Reference proteome</keyword>
<evidence type="ECO:0000256" key="3">
    <source>
        <dbReference type="ARBA" id="ARBA00022679"/>
    </source>
</evidence>
<dbReference type="Pfam" id="PF00069">
    <property type="entry name" value="Pkinase"/>
    <property type="match status" value="1"/>
</dbReference>
<comment type="catalytic activity">
    <reaction evidence="8">
        <text>L-seryl-[protein] + ATP = O-phospho-L-seryl-[protein] + ADP + H(+)</text>
        <dbReference type="Rhea" id="RHEA:17989"/>
        <dbReference type="Rhea" id="RHEA-COMP:9863"/>
        <dbReference type="Rhea" id="RHEA-COMP:11604"/>
        <dbReference type="ChEBI" id="CHEBI:15378"/>
        <dbReference type="ChEBI" id="CHEBI:29999"/>
        <dbReference type="ChEBI" id="CHEBI:30616"/>
        <dbReference type="ChEBI" id="CHEBI:83421"/>
        <dbReference type="ChEBI" id="CHEBI:456216"/>
        <dbReference type="EC" id="2.7.11.1"/>
    </reaction>
</comment>
<protein>
    <recommendedName>
        <fullName evidence="1">non-specific serine/threonine protein kinase</fullName>
        <ecNumber evidence="1">2.7.11.1</ecNumber>
    </recommendedName>
</protein>
<feature type="domain" description="Protein kinase" evidence="10">
    <location>
        <begin position="1"/>
        <end position="126"/>
    </location>
</feature>
<comment type="catalytic activity">
    <reaction evidence="7">
        <text>L-threonyl-[protein] + ATP = O-phospho-L-threonyl-[protein] + ADP + H(+)</text>
        <dbReference type="Rhea" id="RHEA:46608"/>
        <dbReference type="Rhea" id="RHEA-COMP:11060"/>
        <dbReference type="Rhea" id="RHEA-COMP:11605"/>
        <dbReference type="ChEBI" id="CHEBI:15378"/>
        <dbReference type="ChEBI" id="CHEBI:30013"/>
        <dbReference type="ChEBI" id="CHEBI:30616"/>
        <dbReference type="ChEBI" id="CHEBI:61977"/>
        <dbReference type="ChEBI" id="CHEBI:456216"/>
        <dbReference type="EC" id="2.7.11.1"/>
    </reaction>
</comment>
<evidence type="ECO:0000259" key="11">
    <source>
        <dbReference type="PROSITE" id="PS51285"/>
    </source>
</evidence>